<keyword evidence="1" id="KW-0732">Signal</keyword>
<evidence type="ECO:0000256" key="1">
    <source>
        <dbReference type="SAM" id="SignalP"/>
    </source>
</evidence>
<proteinExistence type="predicted"/>
<sequence length="124" mass="13111">MSRSMLLASMVLALAPAGAALAQTPADFAGWPVLERRFESTGGGGWIIDDYDPVRIGAECRTDFTAVSPTGERILNTVVFDAVPVRGGGVLCTNGRWRGRDGSGAGTTPLRVFIRADGARFRSP</sequence>
<feature type="chain" id="PRO_5026980327" evidence="1">
    <location>
        <begin position="23"/>
        <end position="124"/>
    </location>
</feature>
<protein>
    <submittedName>
        <fullName evidence="2">Uncharacterized protein</fullName>
    </submittedName>
</protein>
<feature type="signal peptide" evidence="1">
    <location>
        <begin position="1"/>
        <end position="22"/>
    </location>
</feature>
<keyword evidence="3" id="KW-1185">Reference proteome</keyword>
<dbReference type="AlphaFoldDB" id="A0A6M1LG33"/>
<reference evidence="2 3" key="1">
    <citation type="submission" date="2020-03" db="EMBL/GenBank/DDBJ databases">
        <title>Roseomonas stagni sp. nov., isolated from pond water in Japan.</title>
        <authorList>
            <person name="Furuhata K."/>
            <person name="Miyamoto H."/>
            <person name="Goto K."/>
        </authorList>
    </citation>
    <scope>NUCLEOTIDE SEQUENCE [LARGE SCALE GENOMIC DNA]</scope>
    <source>
        <strain evidence="2 3">PeD5</strain>
    </source>
</reference>
<dbReference type="Proteomes" id="UP000475385">
    <property type="component" value="Unassembled WGS sequence"/>
</dbReference>
<evidence type="ECO:0000313" key="3">
    <source>
        <dbReference type="Proteomes" id="UP000475385"/>
    </source>
</evidence>
<organism evidence="2 3">
    <name type="scientific">Falsiroseomonas algicola</name>
    <dbReference type="NCBI Taxonomy" id="2716930"/>
    <lineage>
        <taxon>Bacteria</taxon>
        <taxon>Pseudomonadati</taxon>
        <taxon>Pseudomonadota</taxon>
        <taxon>Alphaproteobacteria</taxon>
        <taxon>Acetobacterales</taxon>
        <taxon>Roseomonadaceae</taxon>
        <taxon>Falsiroseomonas</taxon>
    </lineage>
</organism>
<evidence type="ECO:0000313" key="2">
    <source>
        <dbReference type="EMBL" id="NGM19275.1"/>
    </source>
</evidence>
<dbReference type="EMBL" id="JAAIKB010000001">
    <property type="protein sequence ID" value="NGM19275.1"/>
    <property type="molecule type" value="Genomic_DNA"/>
</dbReference>
<name>A0A6M1LG33_9PROT</name>
<accession>A0A6M1LG33</accession>
<comment type="caution">
    <text evidence="2">The sequence shown here is derived from an EMBL/GenBank/DDBJ whole genome shotgun (WGS) entry which is preliminary data.</text>
</comment>
<gene>
    <name evidence="2" type="ORF">G3576_04560</name>
</gene>
<dbReference type="RefSeq" id="WP_164693108.1">
    <property type="nucleotide sequence ID" value="NZ_JAAIKB010000001.1"/>
</dbReference>